<dbReference type="PANTHER" id="PTHR33137">
    <property type="entry name" value="MEDIATOR OF RNA POLYMERASE II TRANSCRIPTION SUBUNIT 15A-RELATED"/>
    <property type="match status" value="1"/>
</dbReference>
<feature type="region of interest" description="Disordered" evidence="1">
    <location>
        <begin position="29"/>
        <end position="76"/>
    </location>
</feature>
<feature type="compositionally biased region" description="Low complexity" evidence="1">
    <location>
        <begin position="904"/>
        <end position="915"/>
    </location>
</feature>
<feature type="region of interest" description="Disordered" evidence="1">
    <location>
        <begin position="763"/>
        <end position="789"/>
    </location>
</feature>
<organism evidence="2 3">
    <name type="scientific">Volvox africanus</name>
    <dbReference type="NCBI Taxonomy" id="51714"/>
    <lineage>
        <taxon>Eukaryota</taxon>
        <taxon>Viridiplantae</taxon>
        <taxon>Chlorophyta</taxon>
        <taxon>core chlorophytes</taxon>
        <taxon>Chlorophyceae</taxon>
        <taxon>CS clade</taxon>
        <taxon>Chlamydomonadales</taxon>
        <taxon>Volvocaceae</taxon>
        <taxon>Volvox</taxon>
    </lineage>
</organism>
<feature type="compositionally biased region" description="Low complexity" evidence="1">
    <location>
        <begin position="1106"/>
        <end position="1146"/>
    </location>
</feature>
<gene>
    <name evidence="2" type="ORF">VaNZ11_014297</name>
</gene>
<accession>A0ABQ5SI41</accession>
<feature type="region of interest" description="Disordered" evidence="1">
    <location>
        <begin position="215"/>
        <end position="289"/>
    </location>
</feature>
<comment type="caution">
    <text evidence="2">The sequence shown here is derived from an EMBL/GenBank/DDBJ whole genome shotgun (WGS) entry which is preliminary data.</text>
</comment>
<feature type="compositionally biased region" description="Pro residues" evidence="1">
    <location>
        <begin position="1053"/>
        <end position="1062"/>
    </location>
</feature>
<feature type="region of interest" description="Disordered" evidence="1">
    <location>
        <begin position="374"/>
        <end position="402"/>
    </location>
</feature>
<feature type="compositionally biased region" description="Polar residues" evidence="1">
    <location>
        <begin position="935"/>
        <end position="963"/>
    </location>
</feature>
<evidence type="ECO:0000256" key="1">
    <source>
        <dbReference type="SAM" id="MobiDB-lite"/>
    </source>
</evidence>
<feature type="region of interest" description="Disordered" evidence="1">
    <location>
        <begin position="1230"/>
        <end position="1277"/>
    </location>
</feature>
<feature type="compositionally biased region" description="Basic and acidic residues" evidence="1">
    <location>
        <begin position="122"/>
        <end position="136"/>
    </location>
</feature>
<evidence type="ECO:0000313" key="3">
    <source>
        <dbReference type="Proteomes" id="UP001165090"/>
    </source>
</evidence>
<feature type="region of interest" description="Disordered" evidence="1">
    <location>
        <begin position="828"/>
        <end position="1208"/>
    </location>
</feature>
<proteinExistence type="predicted"/>
<feature type="compositionally biased region" description="Low complexity" evidence="1">
    <location>
        <begin position="842"/>
        <end position="853"/>
    </location>
</feature>
<feature type="compositionally biased region" description="Polar residues" evidence="1">
    <location>
        <begin position="763"/>
        <end position="772"/>
    </location>
</feature>
<feature type="compositionally biased region" description="Pro residues" evidence="1">
    <location>
        <begin position="1069"/>
        <end position="1085"/>
    </location>
</feature>
<keyword evidence="3" id="KW-1185">Reference proteome</keyword>
<feature type="compositionally biased region" description="Basic and acidic residues" evidence="1">
    <location>
        <begin position="232"/>
        <end position="249"/>
    </location>
</feature>
<sequence length="1671" mass="185351">MHDTMSEVAKALAAQQRRHLFQLREQSMLSQGASHGDEHRTRQGQGLEGRTAGSTNAANRKQGSTDTAPTRGSTEERVWRHMQRIHPTAMFLATCSSRSHGWRWCKPLPWAAVARAPSPPPKPEDSPPRSPGRTDDSLGLGSDLRDLDASFLECTSPFSSIDSDTDMAAVIQTLTRGLPLHDTIQNGDQRLEVQPEPSLHQERPAHQYYSEGLEQNQRRQQEDLGETQSRQEAPRRSPSEGKTHGHDLQLDQQHQNRGPPAAPPTASSRNPQPQQPLQPQQGNQQLEQQVRMQPRMYRVSGHPHPQQSRWYPLGNFMECTEGSPKGASGVVLELSGGPEGIAAAVGRKGAITVTEGPDVDRKGAVGAWIAGSGSNAREARHAQQQSPSRPRPPTAPQHPGMKAKAVAVPNGQFPVATELADAPTVSSDTDVLAHWLPMQRAIRGAYLRLVERNRRAQCKGNVETAWETIWHVWDIGLRDRPHQYIPSLATPDTEASDAKVTQSMRHLAREASRGADARLQQLVRDMPTLCMLLRKQSGGARSEFHVGILLGLIEFLRPQLLEPDSEWTILASMARDEELPDSDLPNRGTNSIEFPMKEVFHAAVLGLFLLDVSPETERDGKRVVIFPAPKVYECAALGVLHMESSWVASGKPAYDRWHWGISPTQLYYILLFDTFVVGRPESLLRQRSDRSQEQPQERFTDDYFAHLLSLLAEPRPSDSLLAQVACSLTFRDWALMRNGAAIAMERLRAVLLDAERRRLRGQQQHACRSSVPQQPPQEPDSCAEQTSSQHAVLHLAESTVLVGAMQSTRTTALHTPQQTIQWLDQEPAQSLGQPPRLQRTMPQPGEQQPLEEPGVCEDEALQPVISPPSPPSPPSPSQKSPPLQRDSVHTEGLSMKLQQPPPLQQLQNPVSVQQPHQLHPVPGQSERQHSDHQPPLQQLQGHSVSEPQRGSQLQPQTITQLSVRLSEPAVSSDRLGRQPPTQPQTRLEVQLDPKLQSQPHPPPCAQTPSKLEVQSALPPGLRPRSVPRSSAHLPQVQMPPQRPESPRQREQPVLPPTGPAPQPDVLLPPTGPAPQPDVLLPPQPDLEPQHQLGAQPRPQSRAEPMQQSTSPLRRQQQPRPWLQPQSQSEQHPPSSEMYLQQQLTPLPTQPKPLSSAEPRPERREAHMQLGPSPQQRALQELQPDPAMQQLPVSLPWPQMVPPPQLDPQLQQRTDNAQYWEGDSSQPVLQLHQRTHEQPQPQPDVETQPQSHPTQQSREEQVNNKQQQQPPQGLTCSGVTTDLEVNAISFARELYADLLQPRILGLDNNPGRERLSSITHVLRLAANHGLLDHEHGSDAQARALQVLRDIASRDVRPKGGLAWVEAQQVLSAHWPWETDFVSSPGLPEAYTRSRGLLRAFLQGGLQESRWGELAEELRPGLLRKFAGSWGRVLPQQSTMFGWLRGKGSAVSSAAAAGPAAAARTELPPDLRRKLGFLALLGLVVLRGVDVPLEFVSFACCLAAGILKRELEMKTAIEVENADISAGNLFRCLAFIPPLPYLPRKDAWARAVLPPAPPPSPEGLPLYHPLRQQRMVGELEYGTRLYLADQELSSVLSENLMPPCMGLPQQPHRELLLALLLERWTHRVKVADGSPCSSEDYSDDGGVAEWRADRWLLPGLLRYGCTSRPKVGL</sequence>
<name>A0ABQ5SI41_9CHLO</name>
<feature type="compositionally biased region" description="Low complexity" evidence="1">
    <location>
        <begin position="270"/>
        <end position="289"/>
    </location>
</feature>
<evidence type="ECO:0000313" key="2">
    <source>
        <dbReference type="EMBL" id="GLI69630.1"/>
    </source>
</evidence>
<reference evidence="2 3" key="1">
    <citation type="journal article" date="2023" name="IScience">
        <title>Expanded male sex-determining region conserved during the evolution of homothallism in the green alga Volvox.</title>
        <authorList>
            <person name="Yamamoto K."/>
            <person name="Matsuzaki R."/>
            <person name="Mahakham W."/>
            <person name="Heman W."/>
            <person name="Sekimoto H."/>
            <person name="Kawachi M."/>
            <person name="Minakuchi Y."/>
            <person name="Toyoda A."/>
            <person name="Nozaki H."/>
        </authorList>
    </citation>
    <scope>NUCLEOTIDE SEQUENCE [LARGE SCALE GENOMIC DNA]</scope>
    <source>
        <strain evidence="2 3">NIES-4468</strain>
    </source>
</reference>
<dbReference type="PANTHER" id="PTHR33137:SF4">
    <property type="entry name" value="MEDIATOR OF RNA POLYMERASE II TRANSCRIPTION SUBUNIT 15A-RELATED"/>
    <property type="match status" value="1"/>
</dbReference>
<feature type="region of interest" description="Disordered" evidence="1">
    <location>
        <begin position="114"/>
        <end position="142"/>
    </location>
</feature>
<dbReference type="EMBL" id="BSDZ01000086">
    <property type="protein sequence ID" value="GLI69630.1"/>
    <property type="molecule type" value="Genomic_DNA"/>
</dbReference>
<dbReference type="Proteomes" id="UP001165090">
    <property type="component" value="Unassembled WGS sequence"/>
</dbReference>
<feature type="compositionally biased region" description="Polar residues" evidence="1">
    <location>
        <begin position="52"/>
        <end position="72"/>
    </location>
</feature>
<protein>
    <submittedName>
        <fullName evidence="2">Uncharacterized protein</fullName>
    </submittedName>
</protein>
<dbReference type="InterPro" id="IPR044661">
    <property type="entry name" value="MED15a/b/c-like"/>
</dbReference>
<feature type="compositionally biased region" description="Polar residues" evidence="1">
    <location>
        <begin position="1244"/>
        <end position="1255"/>
    </location>
</feature>
<feature type="compositionally biased region" description="Pro residues" evidence="1">
    <location>
        <begin position="865"/>
        <end position="876"/>
    </location>
</feature>